<proteinExistence type="predicted"/>
<sequence length="133" mass="14689">MANKIHIFKKSAIEAGTPELYYLNPSENLMKMASGWSVVEHEDFLSLTIHVEAFGQCISISPKGKFIGIQVQTENMENVASDKNGSFEMNPNFLNLRVMGTDPTLRLSEGTFRLFLFKLKAEVMMAAAAAAAV</sequence>
<organism evidence="1 2">
    <name type="scientific">Papaver nudicaule</name>
    <name type="common">Iceland poppy</name>
    <dbReference type="NCBI Taxonomy" id="74823"/>
    <lineage>
        <taxon>Eukaryota</taxon>
        <taxon>Viridiplantae</taxon>
        <taxon>Streptophyta</taxon>
        <taxon>Embryophyta</taxon>
        <taxon>Tracheophyta</taxon>
        <taxon>Spermatophyta</taxon>
        <taxon>Magnoliopsida</taxon>
        <taxon>Ranunculales</taxon>
        <taxon>Papaveraceae</taxon>
        <taxon>Papaveroideae</taxon>
        <taxon>Papaver</taxon>
    </lineage>
</organism>
<evidence type="ECO:0000313" key="1">
    <source>
        <dbReference type="EMBL" id="MCL7040938.1"/>
    </source>
</evidence>
<gene>
    <name evidence="1" type="ORF">MKW94_007822</name>
</gene>
<keyword evidence="2" id="KW-1185">Reference proteome</keyword>
<protein>
    <submittedName>
        <fullName evidence="1">Uncharacterized protein</fullName>
    </submittedName>
</protein>
<dbReference type="AlphaFoldDB" id="A0AA41VGS8"/>
<dbReference type="Proteomes" id="UP001177140">
    <property type="component" value="Unassembled WGS sequence"/>
</dbReference>
<reference evidence="1" key="1">
    <citation type="submission" date="2022-03" db="EMBL/GenBank/DDBJ databases">
        <title>A functionally conserved STORR gene fusion in Papaver species that diverged 16.8 million years ago.</title>
        <authorList>
            <person name="Catania T."/>
        </authorList>
    </citation>
    <scope>NUCLEOTIDE SEQUENCE</scope>
    <source>
        <strain evidence="1">S-191538</strain>
    </source>
</reference>
<dbReference type="EMBL" id="JAJJMA010218184">
    <property type="protein sequence ID" value="MCL7040938.1"/>
    <property type="molecule type" value="Genomic_DNA"/>
</dbReference>
<evidence type="ECO:0000313" key="2">
    <source>
        <dbReference type="Proteomes" id="UP001177140"/>
    </source>
</evidence>
<comment type="caution">
    <text evidence="1">The sequence shown here is derived from an EMBL/GenBank/DDBJ whole genome shotgun (WGS) entry which is preliminary data.</text>
</comment>
<name>A0AA41VGS8_PAPNU</name>
<accession>A0AA41VGS8</accession>